<dbReference type="InterPro" id="IPR036884">
    <property type="entry name" value="2Fe-2S-bd_dom_sf"/>
</dbReference>
<dbReference type="PANTHER" id="PTHR11908:SF157">
    <property type="entry name" value="XANTHINE DEHYDROGENASE SUBUNIT D-RELATED"/>
    <property type="match status" value="1"/>
</dbReference>
<dbReference type="InterPro" id="IPR006058">
    <property type="entry name" value="2Fe2S_fd_BS"/>
</dbReference>
<dbReference type="SMART" id="SM01008">
    <property type="entry name" value="Ald_Xan_dh_C"/>
    <property type="match status" value="1"/>
</dbReference>
<dbReference type="InterPro" id="IPR037165">
    <property type="entry name" value="AldOxase/xan_DH_Mopterin-bd_sf"/>
</dbReference>
<evidence type="ECO:0000256" key="4">
    <source>
        <dbReference type="ARBA" id="ARBA00023004"/>
    </source>
</evidence>
<accession>A0ABU8BXA2</accession>
<reference evidence="6" key="1">
    <citation type="submission" date="2024-02" db="EMBL/GenBank/DDBJ databases">
        <title>Genome sequences of strain Gemmobacter sp. JM10B15.</title>
        <authorList>
            <person name="Zhang M."/>
        </authorList>
    </citation>
    <scope>NUCLEOTIDE SEQUENCE</scope>
    <source>
        <strain evidence="6">JM10B15</strain>
    </source>
</reference>
<keyword evidence="4" id="KW-0408">Iron</keyword>
<proteinExistence type="inferred from homology"/>
<dbReference type="RefSeq" id="WP_335424257.1">
    <property type="nucleotide sequence ID" value="NZ_JBALHR010000009.1"/>
</dbReference>
<dbReference type="SUPFAM" id="SSF56003">
    <property type="entry name" value="Molybdenum cofactor-binding domain"/>
    <property type="match status" value="1"/>
</dbReference>
<dbReference type="Gene3D" id="1.10.150.120">
    <property type="entry name" value="[2Fe-2S]-binding domain"/>
    <property type="match status" value="1"/>
</dbReference>
<dbReference type="SUPFAM" id="SSF47741">
    <property type="entry name" value="CO dehydrogenase ISP C-domain like"/>
    <property type="match status" value="1"/>
</dbReference>
<evidence type="ECO:0000256" key="3">
    <source>
        <dbReference type="ARBA" id="ARBA00023002"/>
    </source>
</evidence>
<dbReference type="InterPro" id="IPR001041">
    <property type="entry name" value="2Fe-2S_ferredoxin-type"/>
</dbReference>
<dbReference type="InterPro" id="IPR046867">
    <property type="entry name" value="AldOxase/xan_DH_MoCoBD2"/>
</dbReference>
<dbReference type="InterPro" id="IPR012675">
    <property type="entry name" value="Beta-grasp_dom_sf"/>
</dbReference>
<dbReference type="SUPFAM" id="SSF54292">
    <property type="entry name" value="2Fe-2S ferredoxin-like"/>
    <property type="match status" value="1"/>
</dbReference>
<dbReference type="Proteomes" id="UP001431963">
    <property type="component" value="Unassembled WGS sequence"/>
</dbReference>
<evidence type="ECO:0000256" key="2">
    <source>
        <dbReference type="ARBA" id="ARBA00022723"/>
    </source>
</evidence>
<evidence type="ECO:0000313" key="7">
    <source>
        <dbReference type="Proteomes" id="UP001431963"/>
    </source>
</evidence>
<evidence type="ECO:0000313" key="6">
    <source>
        <dbReference type="EMBL" id="MEH7829325.1"/>
    </source>
</evidence>
<feature type="domain" description="2Fe-2S ferredoxin-type" evidence="5">
    <location>
        <begin position="1"/>
        <end position="75"/>
    </location>
</feature>
<keyword evidence="7" id="KW-1185">Reference proteome</keyword>
<gene>
    <name evidence="6" type="ORF">V6590_14310</name>
</gene>
<name>A0ABU8BXA2_9RHOB</name>
<dbReference type="SUPFAM" id="SSF54665">
    <property type="entry name" value="CO dehydrogenase molybdoprotein N-domain-like"/>
    <property type="match status" value="1"/>
</dbReference>
<comment type="similarity">
    <text evidence="1">Belongs to the xanthine dehydrogenase family.</text>
</comment>
<comment type="caution">
    <text evidence="6">The sequence shown here is derived from an EMBL/GenBank/DDBJ whole genome shotgun (WGS) entry which is preliminary data.</text>
</comment>
<dbReference type="CDD" id="cd00207">
    <property type="entry name" value="fer2"/>
    <property type="match status" value="1"/>
</dbReference>
<dbReference type="Pfam" id="PF20256">
    <property type="entry name" value="MoCoBD_2"/>
    <property type="match status" value="1"/>
</dbReference>
<keyword evidence="2" id="KW-0479">Metal-binding</keyword>
<dbReference type="Pfam" id="PF01799">
    <property type="entry name" value="Fer2_2"/>
    <property type="match status" value="1"/>
</dbReference>
<dbReference type="PROSITE" id="PS00197">
    <property type="entry name" value="2FE2S_FER_1"/>
    <property type="match status" value="1"/>
</dbReference>
<protein>
    <submittedName>
        <fullName evidence="6">Molybdopterin cofactor-binding domain-containing protein</fullName>
    </submittedName>
</protein>
<organism evidence="6 7">
    <name type="scientific">Gemmobacter denitrificans</name>
    <dbReference type="NCBI Taxonomy" id="3123040"/>
    <lineage>
        <taxon>Bacteria</taxon>
        <taxon>Pseudomonadati</taxon>
        <taxon>Pseudomonadota</taxon>
        <taxon>Alphaproteobacteria</taxon>
        <taxon>Rhodobacterales</taxon>
        <taxon>Paracoccaceae</taxon>
        <taxon>Gemmobacter</taxon>
    </lineage>
</organism>
<dbReference type="Pfam" id="PF02738">
    <property type="entry name" value="MoCoBD_1"/>
    <property type="match status" value="1"/>
</dbReference>
<dbReference type="InterPro" id="IPR036010">
    <property type="entry name" value="2Fe-2S_ferredoxin-like_sf"/>
</dbReference>
<dbReference type="InterPro" id="IPR008274">
    <property type="entry name" value="AldOxase/xan_DH_MoCoBD1"/>
</dbReference>
<keyword evidence="3" id="KW-0560">Oxidoreductase</keyword>
<dbReference type="PANTHER" id="PTHR11908">
    <property type="entry name" value="XANTHINE DEHYDROGENASE"/>
    <property type="match status" value="1"/>
</dbReference>
<dbReference type="Gene3D" id="3.30.365.10">
    <property type="entry name" value="Aldehyde oxidase/xanthine dehydrogenase, molybdopterin binding domain"/>
    <property type="match status" value="4"/>
</dbReference>
<evidence type="ECO:0000256" key="1">
    <source>
        <dbReference type="ARBA" id="ARBA00006849"/>
    </source>
</evidence>
<dbReference type="Gene3D" id="3.90.1170.50">
    <property type="entry name" value="Aldehyde oxidase/xanthine dehydrogenase, a/b hammerhead"/>
    <property type="match status" value="1"/>
</dbReference>
<dbReference type="InterPro" id="IPR000674">
    <property type="entry name" value="Ald_Oxase/Xan_DH_a/b"/>
</dbReference>
<evidence type="ECO:0000259" key="5">
    <source>
        <dbReference type="PROSITE" id="PS51085"/>
    </source>
</evidence>
<sequence length="891" mass="92374">MAGLMVNGRQVQVSGTTRRLSDALRFDAGLTGTKTGCDAGDCGACTVLLNGQPVCACLTPVARAEGRAVTTVESDDPLLCRLRASFLRHGAAQCGICTPGMLMAGLALLRAEPRPSRAKAEAALGGVLCRCTGYRAIITAICLALEPESGEAAPAGAVGQSVPRLDGAAKVAGDLFGADVWQAGGLVLRAIRSPHPHAAFCFGDLAAWAAAHRAQVFTAADIPGRNAFGVIPAFADQPALAEGVARFRGEAVALVAVEDDGADPDLTGFPVEWQPLPAVLAEDAETAAPIHPARPGNLLIQGRVRRGDVAAVLAGSAFTITGEMQTAHVEHAYIEPEAGSAWMEGDVLCIRACTQAPGMDREDTAVVLGLPVERVRILPSAVGGGFGAKLDLSVQPLLGLAALKTGRPVRMVFSRAESMQATTKRHPGRMRAEIGCDAAGRLTGLSFDGAFDTGPYASWGPTVANRVPVHASGPYRMPAIHATARALHSHGPVSGAFRGFGVPQAALMQETLIDRLAEAAGIDPLEFRLRNALQPGDATATGQVLMAPGIAECLQALQPHWARARAITSATAGRRRGVGLATCWYGCGNTSLPNPSTIRMCITPQGAVVLHQGATDIGQGSNTVIPQIAAQALGLPLGALRLIGPDTAHTPDAGKTSASRQTYVSGRAAQAAGRALRADMLRRLNMGDGARLALDGSILTGAEGGQVARLDLATLPANAMGYALMAEETYDPPTAPLDGDGQGKPYAVYGFGAQMVELEVDMALGTIHLQKITAAHDLGRAINPMLARGQIEGGIAQGIGLALMEEYIPGRTDNLHDYLIPTTSDVPEIESLLVEVPDPEGPYGAKGLGEHTLIPTAPAILNAIRHATGIAINRVPVLPHRLLAAIREGRG</sequence>
<dbReference type="InterPro" id="IPR016208">
    <property type="entry name" value="Ald_Oxase/xanthine_DH-like"/>
</dbReference>
<dbReference type="InterPro" id="IPR002888">
    <property type="entry name" value="2Fe-2S-bd"/>
</dbReference>
<dbReference type="EMBL" id="JBALHR010000009">
    <property type="protein sequence ID" value="MEH7829325.1"/>
    <property type="molecule type" value="Genomic_DNA"/>
</dbReference>
<dbReference type="InterPro" id="IPR036856">
    <property type="entry name" value="Ald_Oxase/Xan_DH_a/b_sf"/>
</dbReference>
<dbReference type="PROSITE" id="PS51085">
    <property type="entry name" value="2FE2S_FER_2"/>
    <property type="match status" value="1"/>
</dbReference>
<dbReference type="Gene3D" id="3.10.20.30">
    <property type="match status" value="1"/>
</dbReference>